<name>A0A1H0SH65_9HYPH</name>
<dbReference type="Proteomes" id="UP000198795">
    <property type="component" value="Unassembled WGS sequence"/>
</dbReference>
<organism evidence="8 9">
    <name type="scientific">Filomicrobium insigne</name>
    <dbReference type="NCBI Taxonomy" id="418854"/>
    <lineage>
        <taxon>Bacteria</taxon>
        <taxon>Pseudomonadati</taxon>
        <taxon>Pseudomonadota</taxon>
        <taxon>Alphaproteobacteria</taxon>
        <taxon>Hyphomicrobiales</taxon>
        <taxon>Hyphomicrobiaceae</taxon>
        <taxon>Filomicrobium</taxon>
    </lineage>
</organism>
<evidence type="ECO:0000313" key="9">
    <source>
        <dbReference type="Proteomes" id="UP000198795"/>
    </source>
</evidence>
<dbReference type="RefSeq" id="WP_090229719.1">
    <property type="nucleotide sequence ID" value="NZ_FNJC01000004.1"/>
</dbReference>
<dbReference type="PANTHER" id="PTHR12137">
    <property type="entry name" value="CARBOHYDRATE SULFOTRANSFERASE"/>
    <property type="match status" value="1"/>
</dbReference>
<reference evidence="8 9" key="1">
    <citation type="submission" date="2016-10" db="EMBL/GenBank/DDBJ databases">
        <authorList>
            <person name="Varghese N."/>
            <person name="Submissions S."/>
        </authorList>
    </citation>
    <scope>NUCLEOTIDE SEQUENCE [LARGE SCALE GENOMIC DNA]</scope>
    <source>
        <strain evidence="8 9">CGMCC 1.6497</strain>
    </source>
</reference>
<dbReference type="PANTHER" id="PTHR12137:SF54">
    <property type="entry name" value="CARBOHYDRATE SULFOTRANSFERASE"/>
    <property type="match status" value="1"/>
</dbReference>
<dbReference type="EMBL" id="FNJC01000004">
    <property type="protein sequence ID" value="SDP40849.1"/>
    <property type="molecule type" value="Genomic_DNA"/>
</dbReference>
<keyword evidence="6" id="KW-0472">Membrane</keyword>
<evidence type="ECO:0000256" key="5">
    <source>
        <dbReference type="ARBA" id="ARBA00023034"/>
    </source>
</evidence>
<dbReference type="InterPro" id="IPR018011">
    <property type="entry name" value="Carb_sulfotrans_8-10"/>
</dbReference>
<keyword evidence="4" id="KW-1133">Transmembrane helix</keyword>
<evidence type="ECO:0000313" key="8">
    <source>
        <dbReference type="EMBL" id="SDP40849.1"/>
    </source>
</evidence>
<evidence type="ECO:0000256" key="4">
    <source>
        <dbReference type="ARBA" id="ARBA00022989"/>
    </source>
</evidence>
<accession>A0A1H0SH65</accession>
<keyword evidence="2" id="KW-0808">Transferase</keyword>
<dbReference type="Gene3D" id="3.40.50.300">
    <property type="entry name" value="P-loop containing nucleotide triphosphate hydrolases"/>
    <property type="match status" value="1"/>
</dbReference>
<keyword evidence="3" id="KW-0812">Transmembrane</keyword>
<evidence type="ECO:0000256" key="1">
    <source>
        <dbReference type="ARBA" id="ARBA00004323"/>
    </source>
</evidence>
<dbReference type="Pfam" id="PF03567">
    <property type="entry name" value="Sulfotransfer_2"/>
    <property type="match status" value="1"/>
</dbReference>
<sequence length="247" mass="28820">MIVSHSHRYIFMHCRKTAGTSVTVALAKHLGPRDIQIGAWREARAAGVPFNRRFWLDLATPRSAARIMKTIVKYQRLEIKDLSIIHKARHAARFGRDAPHASAEIVKAQFPAEWDKYLKFCFVRNPYAQAVSSWKFHTLRSGNQYSFTRYLEMAELGDDEDLLPDAVTNWPIYTIDDKIAVDFVGRYETLDRDMTTIMDRLGLVKEQMPVTKKFAATSDYRDFYTEDDRKRAFRLFEKEIETFGYTF</sequence>
<dbReference type="InterPro" id="IPR005331">
    <property type="entry name" value="Sulfotransferase"/>
</dbReference>
<gene>
    <name evidence="8" type="ORF">SAMN04488061_2888</name>
</gene>
<comment type="caution">
    <text evidence="8">The sequence shown here is derived from an EMBL/GenBank/DDBJ whole genome shotgun (WGS) entry which is preliminary data.</text>
</comment>
<dbReference type="SUPFAM" id="SSF52540">
    <property type="entry name" value="P-loop containing nucleoside triphosphate hydrolases"/>
    <property type="match status" value="1"/>
</dbReference>
<protein>
    <submittedName>
        <fullName evidence="8">Sulfotransferase family protein</fullName>
    </submittedName>
</protein>
<evidence type="ECO:0000256" key="2">
    <source>
        <dbReference type="ARBA" id="ARBA00022679"/>
    </source>
</evidence>
<keyword evidence="7" id="KW-0325">Glycoprotein</keyword>
<dbReference type="InterPro" id="IPR027417">
    <property type="entry name" value="P-loop_NTPase"/>
</dbReference>
<keyword evidence="5" id="KW-0333">Golgi apparatus</keyword>
<evidence type="ECO:0000256" key="3">
    <source>
        <dbReference type="ARBA" id="ARBA00022692"/>
    </source>
</evidence>
<keyword evidence="9" id="KW-1185">Reference proteome</keyword>
<comment type="subcellular location">
    <subcellularLocation>
        <location evidence="1">Golgi apparatus membrane</location>
        <topology evidence="1">Single-pass type II membrane protein</topology>
    </subcellularLocation>
</comment>
<evidence type="ECO:0000256" key="6">
    <source>
        <dbReference type="ARBA" id="ARBA00023136"/>
    </source>
</evidence>
<evidence type="ECO:0000256" key="7">
    <source>
        <dbReference type="ARBA" id="ARBA00023180"/>
    </source>
</evidence>
<proteinExistence type="predicted"/>